<reference evidence="2 3" key="1">
    <citation type="submission" date="2016-05" db="EMBL/GenBank/DDBJ databases">
        <title>Comparative analysis of secretome profiles of manganese(II)-oxidizing ascomycete fungi.</title>
        <authorList>
            <consortium name="DOE Joint Genome Institute"/>
            <person name="Zeiner C.A."/>
            <person name="Purvine S.O."/>
            <person name="Zink E.M."/>
            <person name="Wu S."/>
            <person name="Pasa-Tolic L."/>
            <person name="Chaput D.L."/>
            <person name="Haridas S."/>
            <person name="Grigoriev I.V."/>
            <person name="Santelli C.M."/>
            <person name="Hansel C.M."/>
        </authorList>
    </citation>
    <scope>NUCLEOTIDE SEQUENCE [LARGE SCALE GENOMIC DNA]</scope>
    <source>
        <strain evidence="2 3">AP3s5-JAC2a</strain>
    </source>
</reference>
<gene>
    <name evidence="2" type="ORF">CC84DRAFT_1234085</name>
</gene>
<dbReference type="EMBL" id="KV441564">
    <property type="protein sequence ID" value="OAF98861.1"/>
    <property type="molecule type" value="Genomic_DNA"/>
</dbReference>
<sequence length="571" mass="63686">MMINPSCRSVLTWNVYKGNPASTIIPRRPSVRKSWYFDDSILPEFISTCKRDHAVCNISQDHRMPTYLLKIPEDTAPEASIQLVHHAPCVGYAALSYCWGGDQRIKLTVETVAEFTTSGIPCSDLPMTIQDAITTTRKLGLQYVWIDALCIIQNDPVHTRREIDLMPSIYQNAQVTIYAARSSTVEQGFLSDIFVPGRDSHSFQIRIRGPDSLSRPGAPVCPSDLRGAVVCFSDDNGSNVNNPIEKRGWTFQELLLSPRLLEFGAYHTSYKCLELELCDANFAQLYDGRSSEAFELVRVYFHKQQMGGDLKIWETAVRMYTMRQLTNPIDRPLAISGIAAVLGRMPDLQGKYLAGLWKDELPLQLLWEIIDRRKPRSAEYRGPSWSWTAVDGTVAFLDHIPNGSPDRDLQILYTAIQLEDSIVPHGAVSQGSSITVRGWIIPKIVAEGGKSLIDIGHVGDATDGCQDEPSSVTRSKPWRPVGRYGPMPLIHPDAMDELTDGATVYCLEVYPFDEKTDIAPYGLILAAAVGCEVGFRRIGTFRFFPRVAGARFVSCRRHLSGLRGFCTGFDA</sequence>
<dbReference type="PANTHER" id="PTHR33112">
    <property type="entry name" value="DOMAIN PROTEIN, PUTATIVE-RELATED"/>
    <property type="match status" value="1"/>
</dbReference>
<dbReference type="Pfam" id="PF06985">
    <property type="entry name" value="HET"/>
    <property type="match status" value="1"/>
</dbReference>
<dbReference type="OrthoDB" id="5125733at2759"/>
<dbReference type="STRING" id="1460663.A0A177BVV4"/>
<feature type="domain" description="Heterokaryon incompatibility" evidence="1">
    <location>
        <begin position="92"/>
        <end position="253"/>
    </location>
</feature>
<dbReference type="AlphaFoldDB" id="A0A177BVV4"/>
<dbReference type="GeneID" id="28767289"/>
<evidence type="ECO:0000313" key="3">
    <source>
        <dbReference type="Proteomes" id="UP000077069"/>
    </source>
</evidence>
<dbReference type="PANTHER" id="PTHR33112:SF16">
    <property type="entry name" value="HETEROKARYON INCOMPATIBILITY DOMAIN-CONTAINING PROTEIN"/>
    <property type="match status" value="1"/>
</dbReference>
<protein>
    <submittedName>
        <fullName evidence="2">HET-domain-containing protein</fullName>
    </submittedName>
</protein>
<organism evidence="2 3">
    <name type="scientific">Paraphaeosphaeria sporulosa</name>
    <dbReference type="NCBI Taxonomy" id="1460663"/>
    <lineage>
        <taxon>Eukaryota</taxon>
        <taxon>Fungi</taxon>
        <taxon>Dikarya</taxon>
        <taxon>Ascomycota</taxon>
        <taxon>Pezizomycotina</taxon>
        <taxon>Dothideomycetes</taxon>
        <taxon>Pleosporomycetidae</taxon>
        <taxon>Pleosporales</taxon>
        <taxon>Massarineae</taxon>
        <taxon>Didymosphaeriaceae</taxon>
        <taxon>Paraphaeosphaeria</taxon>
    </lineage>
</organism>
<proteinExistence type="predicted"/>
<keyword evidence="3" id="KW-1185">Reference proteome</keyword>
<dbReference type="RefSeq" id="XP_018029227.1">
    <property type="nucleotide sequence ID" value="XM_018183803.1"/>
</dbReference>
<name>A0A177BVV4_9PLEO</name>
<evidence type="ECO:0000313" key="2">
    <source>
        <dbReference type="EMBL" id="OAF98861.1"/>
    </source>
</evidence>
<dbReference type="InterPro" id="IPR010730">
    <property type="entry name" value="HET"/>
</dbReference>
<dbReference type="Proteomes" id="UP000077069">
    <property type="component" value="Unassembled WGS sequence"/>
</dbReference>
<dbReference type="InParanoid" id="A0A177BVV4"/>
<evidence type="ECO:0000259" key="1">
    <source>
        <dbReference type="Pfam" id="PF06985"/>
    </source>
</evidence>
<accession>A0A177BVV4</accession>